<proteinExistence type="predicted"/>
<dbReference type="PANTHER" id="PTHR14494">
    <property type="entry name" value="ALADIN/ADRACALIN/AAAS"/>
    <property type="match status" value="1"/>
</dbReference>
<dbReference type="SUPFAM" id="SSF50978">
    <property type="entry name" value="WD40 repeat-like"/>
    <property type="match status" value="1"/>
</dbReference>
<evidence type="ECO:0000313" key="2">
    <source>
        <dbReference type="Proteomes" id="UP000290289"/>
    </source>
</evidence>
<dbReference type="InterPro" id="IPR036322">
    <property type="entry name" value="WD40_repeat_dom_sf"/>
</dbReference>
<evidence type="ECO:0000313" key="1">
    <source>
        <dbReference type="EMBL" id="RXH76903.1"/>
    </source>
</evidence>
<dbReference type="GO" id="GO:0006913">
    <property type="term" value="P:nucleocytoplasmic transport"/>
    <property type="evidence" value="ECO:0007669"/>
    <property type="project" value="TreeGrafter"/>
</dbReference>
<dbReference type="GO" id="GO:0005643">
    <property type="term" value="C:nuclear pore"/>
    <property type="evidence" value="ECO:0007669"/>
    <property type="project" value="TreeGrafter"/>
</dbReference>
<sequence length="256" mass="28311">MPSFPHPGSVTICEINRDLITAESLSDDVAKDTYGNIIGMVFSPVLLQSDQLVRPPSPDQDPQQVVTTPTKGILQNLQEILNLTPLFRPNYVSLLPEVDLQGVSWHQHKLAVAVISGPNQVTVWDFEDFEGKELCILANESQREVKILEWRPNGGRQLAVACKHAINCKAEFLSLYVLDFRGGICIWAASFPGTAASIRSGSSSFLGALSRGSGIRYTLVDFLRSHNEEQISALSWSPDGRYPNNLYSGFPLWLNL</sequence>
<reference evidence="1 2" key="1">
    <citation type="submission" date="2018-10" db="EMBL/GenBank/DDBJ databases">
        <title>A high-quality apple genome assembly.</title>
        <authorList>
            <person name="Hu J."/>
        </authorList>
    </citation>
    <scope>NUCLEOTIDE SEQUENCE [LARGE SCALE GENOMIC DNA]</scope>
    <source>
        <strain evidence="2">cv. HFTH1</strain>
        <tissue evidence="1">Young leaf</tissue>
    </source>
</reference>
<keyword evidence="2" id="KW-1185">Reference proteome</keyword>
<dbReference type="Gramene" id="mRNA:MD14G0087900">
    <property type="protein sequence ID" value="mRNA:MD14G0087900"/>
    <property type="gene ID" value="MD14G0087900"/>
</dbReference>
<dbReference type="Proteomes" id="UP000290289">
    <property type="component" value="Chromosome 14"/>
</dbReference>
<dbReference type="InterPro" id="IPR015943">
    <property type="entry name" value="WD40/YVTN_repeat-like_dom_sf"/>
</dbReference>
<accession>A0A498I725</accession>
<dbReference type="AlphaFoldDB" id="A0A498I725"/>
<organism evidence="1 2">
    <name type="scientific">Malus domestica</name>
    <name type="common">Apple</name>
    <name type="synonym">Pyrus malus</name>
    <dbReference type="NCBI Taxonomy" id="3750"/>
    <lineage>
        <taxon>Eukaryota</taxon>
        <taxon>Viridiplantae</taxon>
        <taxon>Streptophyta</taxon>
        <taxon>Embryophyta</taxon>
        <taxon>Tracheophyta</taxon>
        <taxon>Spermatophyta</taxon>
        <taxon>Magnoliopsida</taxon>
        <taxon>eudicotyledons</taxon>
        <taxon>Gunneridae</taxon>
        <taxon>Pentapetalae</taxon>
        <taxon>rosids</taxon>
        <taxon>fabids</taxon>
        <taxon>Rosales</taxon>
        <taxon>Rosaceae</taxon>
        <taxon>Amygdaloideae</taxon>
        <taxon>Maleae</taxon>
        <taxon>Malus</taxon>
    </lineage>
</organism>
<dbReference type="Gene3D" id="2.130.10.10">
    <property type="entry name" value="YVTN repeat-like/Quinoprotein amine dehydrogenase"/>
    <property type="match status" value="1"/>
</dbReference>
<dbReference type="STRING" id="3750.A0A498I725"/>
<gene>
    <name evidence="1" type="ORF">DVH24_019791</name>
</gene>
<name>A0A498I725_MALDO</name>
<dbReference type="EMBL" id="RDQH01000340">
    <property type="protein sequence ID" value="RXH76903.1"/>
    <property type="molecule type" value="Genomic_DNA"/>
</dbReference>
<dbReference type="PANTHER" id="PTHR14494:SF0">
    <property type="entry name" value="ALADIN"/>
    <property type="match status" value="1"/>
</dbReference>
<dbReference type="InterPro" id="IPR045139">
    <property type="entry name" value="Aladin"/>
</dbReference>
<comment type="caution">
    <text evidence="1">The sequence shown here is derived from an EMBL/GenBank/DDBJ whole genome shotgun (WGS) entry which is preliminary data.</text>
</comment>
<protein>
    <submittedName>
        <fullName evidence="1">Uncharacterized protein</fullName>
    </submittedName>
</protein>